<feature type="transmembrane region" description="Helical" evidence="2">
    <location>
        <begin position="116"/>
        <end position="137"/>
    </location>
</feature>
<dbReference type="NCBIfam" id="NF037970">
    <property type="entry name" value="vanZ_1"/>
    <property type="match status" value="1"/>
</dbReference>
<feature type="compositionally biased region" description="Acidic residues" evidence="1">
    <location>
        <begin position="181"/>
        <end position="201"/>
    </location>
</feature>
<evidence type="ECO:0000313" key="4">
    <source>
        <dbReference type="EMBL" id="KAK5995668.1"/>
    </source>
</evidence>
<dbReference type="EMBL" id="JAVFKD010000004">
    <property type="protein sequence ID" value="KAK5995668.1"/>
    <property type="molecule type" value="Genomic_DNA"/>
</dbReference>
<dbReference type="Proteomes" id="UP001338125">
    <property type="component" value="Unassembled WGS sequence"/>
</dbReference>
<feature type="region of interest" description="Disordered" evidence="1">
    <location>
        <begin position="149"/>
        <end position="225"/>
    </location>
</feature>
<feature type="compositionally biased region" description="Basic and acidic residues" evidence="1">
    <location>
        <begin position="211"/>
        <end position="225"/>
    </location>
</feature>
<sequence length="225" mass="24982">MAISIRGAAGNSIRRLEAYQIANFQMFAAGYFLGVFLVLLLVAGYAGLTKLKLGKYVNDKVLHFSTFFLLTVVFYWIVDTSRRRTLNMTLAVCTLVLGVGSEFVQSFLPNDRDFDLYDIVANVIGSLLGLGLCSLYHKRMLERKRQRKTYTAVPGEDTADVELGEGHENGVTDGPARSLEEEVDNWDENAVDNWDDDDDTEAPSPPVAMGKEPDTVDIGDSKRTD</sequence>
<name>A0ABR0SU22_9HYPO</name>
<keyword evidence="2" id="KW-0812">Transmembrane</keyword>
<keyword evidence="2" id="KW-0472">Membrane</keyword>
<dbReference type="Pfam" id="PF04892">
    <property type="entry name" value="VanZ"/>
    <property type="match status" value="1"/>
</dbReference>
<organism evidence="4 5">
    <name type="scientific">Cladobotryum mycophilum</name>
    <dbReference type="NCBI Taxonomy" id="491253"/>
    <lineage>
        <taxon>Eukaryota</taxon>
        <taxon>Fungi</taxon>
        <taxon>Dikarya</taxon>
        <taxon>Ascomycota</taxon>
        <taxon>Pezizomycotina</taxon>
        <taxon>Sordariomycetes</taxon>
        <taxon>Hypocreomycetidae</taxon>
        <taxon>Hypocreales</taxon>
        <taxon>Hypocreaceae</taxon>
        <taxon>Cladobotryum</taxon>
    </lineage>
</organism>
<keyword evidence="5" id="KW-1185">Reference proteome</keyword>
<proteinExistence type="predicted"/>
<dbReference type="InterPro" id="IPR006976">
    <property type="entry name" value="VanZ-like"/>
</dbReference>
<evidence type="ECO:0000256" key="2">
    <source>
        <dbReference type="SAM" id="Phobius"/>
    </source>
</evidence>
<comment type="caution">
    <text evidence="4">The sequence shown here is derived from an EMBL/GenBank/DDBJ whole genome shotgun (WGS) entry which is preliminary data.</text>
</comment>
<feature type="transmembrane region" description="Helical" evidence="2">
    <location>
        <begin position="85"/>
        <end position="104"/>
    </location>
</feature>
<feature type="transmembrane region" description="Helical" evidence="2">
    <location>
        <begin position="60"/>
        <end position="78"/>
    </location>
</feature>
<keyword evidence="2" id="KW-1133">Transmembrane helix</keyword>
<accession>A0ABR0SU22</accession>
<gene>
    <name evidence="4" type="ORF">PT974_04085</name>
</gene>
<evidence type="ECO:0000256" key="1">
    <source>
        <dbReference type="SAM" id="MobiDB-lite"/>
    </source>
</evidence>
<feature type="domain" description="VanZ-like" evidence="3">
    <location>
        <begin position="58"/>
        <end position="135"/>
    </location>
</feature>
<dbReference type="PANTHER" id="PTHR28008">
    <property type="entry name" value="DOMAIN PROTEIN, PUTATIVE (AFU_ORTHOLOGUE AFUA_3G10980)-RELATED"/>
    <property type="match status" value="1"/>
</dbReference>
<feature type="transmembrane region" description="Helical" evidence="2">
    <location>
        <begin position="21"/>
        <end position="48"/>
    </location>
</feature>
<reference evidence="4 5" key="1">
    <citation type="submission" date="2024-01" db="EMBL/GenBank/DDBJ databases">
        <title>Complete genome of Cladobotryum mycophilum ATHUM6906.</title>
        <authorList>
            <person name="Christinaki A.C."/>
            <person name="Myridakis A.I."/>
            <person name="Kouvelis V.N."/>
        </authorList>
    </citation>
    <scope>NUCLEOTIDE SEQUENCE [LARGE SCALE GENOMIC DNA]</scope>
    <source>
        <strain evidence="4 5">ATHUM6906</strain>
    </source>
</reference>
<dbReference type="PANTHER" id="PTHR28008:SF1">
    <property type="entry name" value="DOMAIN PROTEIN, PUTATIVE (AFU_ORTHOLOGUE AFUA_3G10980)-RELATED"/>
    <property type="match status" value="1"/>
</dbReference>
<evidence type="ECO:0000313" key="5">
    <source>
        <dbReference type="Proteomes" id="UP001338125"/>
    </source>
</evidence>
<protein>
    <recommendedName>
        <fullName evidence="3">VanZ-like domain-containing protein</fullName>
    </recommendedName>
</protein>
<evidence type="ECO:0000259" key="3">
    <source>
        <dbReference type="Pfam" id="PF04892"/>
    </source>
</evidence>